<organism evidence="1">
    <name type="scientific">Helminthocladia australis</name>
    <dbReference type="NCBI Taxonomy" id="260093"/>
    <lineage>
        <taxon>Eukaryota</taxon>
        <taxon>Rhodophyta</taxon>
        <taxon>Florideophyceae</taxon>
        <taxon>Nemaliophycidae</taxon>
        <taxon>Nemaliales</taxon>
        <taxon>Liagoraceae</taxon>
        <taxon>Helminthocladia</taxon>
    </lineage>
</organism>
<protein>
    <submittedName>
        <fullName evidence="1">Uncharacterized protein</fullName>
    </submittedName>
</protein>
<dbReference type="RefSeq" id="YP_009313804.1">
    <property type="nucleotide sequence ID" value="NC_031658.1"/>
</dbReference>
<dbReference type="EMBL" id="LT622866">
    <property type="protein sequence ID" value="SCW22058.1"/>
    <property type="molecule type" value="Genomic_DNA"/>
</dbReference>
<gene>
    <name evidence="1" type="primary">ORF_6</name>
    <name evidence="1" type="ORF">J0167_233</name>
</gene>
<proteinExistence type="predicted"/>
<geneLocation type="chloroplast" evidence="1"/>
<keyword evidence="1" id="KW-0150">Chloroplast</keyword>
<evidence type="ECO:0000313" key="1">
    <source>
        <dbReference type="EMBL" id="SCW22058.1"/>
    </source>
</evidence>
<name>A0A1G4NTS2_9FLOR</name>
<accession>A0A1G4NTS2</accession>
<sequence length="170" mass="20497">MKTHLFLYHNYDMLLIAIQALDPYALDKLTDQSCNLNILELFAIRTNSIMRYTDNQYSHNLYYTLALTQDVSSILLNMYIQQNVYKILQDIAQHQEDLVFYSSHTLNYINRFKIHYRKSFGPYLVGYKFYSNDKWLIKLSLINLFVIYNIYEKDGIYFIYFYLLYSSDKT</sequence>
<dbReference type="GeneID" id="29998280"/>
<dbReference type="AlphaFoldDB" id="A0A1G4NTS2"/>
<reference evidence="1" key="2">
    <citation type="submission" date="2016-10" db="EMBL/GenBank/DDBJ databases">
        <authorList>
            <person name="de Groot N.N."/>
        </authorList>
    </citation>
    <scope>NUCLEOTIDE SEQUENCE</scope>
    <source>
        <strain evidence="1">J.0167</strain>
    </source>
</reference>
<reference evidence="1" key="1">
    <citation type="submission" date="2016-10" db="EMBL/GenBank/DDBJ databases">
        <title>Chloroplast genomes as a tool to resolve red algal phylogenies: a case study in the Nemaliales.</title>
        <authorList>
            <person name="Costa J.F."/>
            <person name="Lin S.M."/>
            <person name="Macaya E.C."/>
            <person name="Fernandez-Garcia C."/>
            <person name="Verbruggen H."/>
        </authorList>
    </citation>
    <scope>NUCLEOTIDE SEQUENCE</scope>
    <source>
        <strain evidence="1">J.0167</strain>
    </source>
</reference>
<keyword evidence="1" id="KW-0934">Plastid</keyword>